<dbReference type="Proteomes" id="UP000254476">
    <property type="component" value="Unassembled WGS sequence"/>
</dbReference>
<dbReference type="EMBL" id="LNYE01000020">
    <property type="protein sequence ID" value="KTD11553.1"/>
    <property type="molecule type" value="Genomic_DNA"/>
</dbReference>
<accession>A0A378J1G3</accession>
<dbReference type="RefSeq" id="WP_058498187.1">
    <property type="nucleotide sequence ID" value="NZ_CAAAHW010000006.1"/>
</dbReference>
<sequence length="567" mass="63093">MTKHFVFLDVDDTLLYGTKQVNLALLKELKAKGITEVYLFTNMGLNDIKNYGHELASMSRYELIQILKTEGFNVLGVITSADPGYIDEKGRVRPIGSAYNELYLPLMEQVRKNGPIDLQNYNSNKEDLATYFINDTSWRVASSIVRARCETLFPQTKKQDGVLSLQLRQKIDGKNAEILTNYAEVLSFLEDEEKCKQYTIDSGVDEQVKLEIRGSATKDNKALMMQQTVGELLAYHGGPIAISFFDDTQAHLSGAIEAMKPYIDAGLVSLSTCLMSRNYNISQGADAIQLYAHTIEQNEQSINAHKKIEVALSTINSLRYRFRSESTAESCKETLKQNLPYATSAQLVTLAKMTMDGTNPLAGSSSPKVAFKYLEASYLKASEEEKGLIAVEILRLLAKHSYRVIKNSAVTDPAIDGLVVALHGLARNASAESQVAIDLAQRCQEINHLILSTLKKLDPLYERETSLLHYWGEKIDEAIVPICITTHCNVAPVNKSGEDKKGIDEEVIEIEEAEMQFMEPETRVSSLSMFASSVSSSKTPPSQMFGAEEKEQEESKHLQGTSMTSNF</sequence>
<reference evidence="2 4" key="1">
    <citation type="submission" date="2015-11" db="EMBL/GenBank/DDBJ databases">
        <title>Genomic analysis of 38 Legionella species identifies large and diverse effector repertoires.</title>
        <authorList>
            <person name="Burstein D."/>
            <person name="Amaro F."/>
            <person name="Zusman T."/>
            <person name="Lifshitz Z."/>
            <person name="Cohen O."/>
            <person name="Gilbert J.A."/>
            <person name="Pupko T."/>
            <person name="Shuman H.A."/>
            <person name="Segal G."/>
        </authorList>
    </citation>
    <scope>NUCLEOTIDE SEQUENCE [LARGE SCALE GENOMIC DNA]</scope>
    <source>
        <strain evidence="2 4">Lyon 8420412</strain>
    </source>
</reference>
<evidence type="ECO:0000313" key="3">
    <source>
        <dbReference type="EMBL" id="STX41379.1"/>
    </source>
</evidence>
<feature type="compositionally biased region" description="Polar residues" evidence="1">
    <location>
        <begin position="558"/>
        <end position="567"/>
    </location>
</feature>
<dbReference type="AlphaFoldDB" id="A0A378J1G3"/>
<reference evidence="3 5" key="2">
    <citation type="submission" date="2018-06" db="EMBL/GenBank/DDBJ databases">
        <authorList>
            <consortium name="Pathogen Informatics"/>
            <person name="Doyle S."/>
        </authorList>
    </citation>
    <scope>NUCLEOTIDE SEQUENCE [LARGE SCALE GENOMIC DNA]</scope>
    <source>
        <strain evidence="3 5">NCTC12388</strain>
    </source>
</reference>
<dbReference type="OrthoDB" id="5654404at2"/>
<dbReference type="CDD" id="cd01427">
    <property type="entry name" value="HAD_like"/>
    <property type="match status" value="1"/>
</dbReference>
<gene>
    <name evidence="2" type="ORF">Lgra_1011</name>
    <name evidence="3" type="ORF">NCTC12388_00227</name>
</gene>
<proteinExistence type="predicted"/>
<dbReference type="EMBL" id="UGOB01000001">
    <property type="protein sequence ID" value="STX41379.1"/>
    <property type="molecule type" value="Genomic_DNA"/>
</dbReference>
<name>A0A378J1G3_9GAMM</name>
<organism evidence="3 5">
    <name type="scientific">Legionella gratiana</name>
    <dbReference type="NCBI Taxonomy" id="45066"/>
    <lineage>
        <taxon>Bacteria</taxon>
        <taxon>Pseudomonadati</taxon>
        <taxon>Pseudomonadota</taxon>
        <taxon>Gammaproteobacteria</taxon>
        <taxon>Legionellales</taxon>
        <taxon>Legionellaceae</taxon>
        <taxon>Legionella</taxon>
    </lineage>
</organism>
<evidence type="ECO:0000313" key="4">
    <source>
        <dbReference type="Proteomes" id="UP000054691"/>
    </source>
</evidence>
<feature type="compositionally biased region" description="Low complexity" evidence="1">
    <location>
        <begin position="528"/>
        <end position="537"/>
    </location>
</feature>
<evidence type="ECO:0000256" key="1">
    <source>
        <dbReference type="SAM" id="MobiDB-lite"/>
    </source>
</evidence>
<feature type="region of interest" description="Disordered" evidence="1">
    <location>
        <begin position="528"/>
        <end position="567"/>
    </location>
</feature>
<protein>
    <submittedName>
        <fullName evidence="3">Uncharacterized protein</fullName>
    </submittedName>
</protein>
<evidence type="ECO:0000313" key="2">
    <source>
        <dbReference type="EMBL" id="KTD11553.1"/>
    </source>
</evidence>
<keyword evidence="4" id="KW-1185">Reference proteome</keyword>
<evidence type="ECO:0000313" key="5">
    <source>
        <dbReference type="Proteomes" id="UP000254476"/>
    </source>
</evidence>
<dbReference type="Proteomes" id="UP000054691">
    <property type="component" value="Unassembled WGS sequence"/>
</dbReference>
<feature type="compositionally biased region" description="Basic and acidic residues" evidence="1">
    <location>
        <begin position="547"/>
        <end position="557"/>
    </location>
</feature>